<evidence type="ECO:0000256" key="1">
    <source>
        <dbReference type="SAM" id="MobiDB-lite"/>
    </source>
</evidence>
<reference evidence="2" key="1">
    <citation type="submission" date="2020-11" db="EMBL/GenBank/DDBJ databases">
        <authorList>
            <consortium name="DOE Joint Genome Institute"/>
            <person name="Ahrendt S."/>
            <person name="Riley R."/>
            <person name="Andreopoulos W."/>
            <person name="Labutti K."/>
            <person name="Pangilinan J."/>
            <person name="Ruiz-Duenas F.J."/>
            <person name="Barrasa J.M."/>
            <person name="Sanchez-Garcia M."/>
            <person name="Camarero S."/>
            <person name="Miyauchi S."/>
            <person name="Serrano A."/>
            <person name="Linde D."/>
            <person name="Babiker R."/>
            <person name="Drula E."/>
            <person name="Ayuso-Fernandez I."/>
            <person name="Pacheco R."/>
            <person name="Padilla G."/>
            <person name="Ferreira P."/>
            <person name="Barriuso J."/>
            <person name="Kellner H."/>
            <person name="Castanera R."/>
            <person name="Alfaro M."/>
            <person name="Ramirez L."/>
            <person name="Pisabarro A.G."/>
            <person name="Kuo A."/>
            <person name="Tritt A."/>
            <person name="Lipzen A."/>
            <person name="He G."/>
            <person name="Yan M."/>
            <person name="Ng V."/>
            <person name="Cullen D."/>
            <person name="Martin F."/>
            <person name="Rosso M.-N."/>
            <person name="Henrissat B."/>
            <person name="Hibbett D."/>
            <person name="Martinez A.T."/>
            <person name="Grigoriev I.V."/>
        </authorList>
    </citation>
    <scope>NUCLEOTIDE SEQUENCE</scope>
    <source>
        <strain evidence="2">CBS 506.95</strain>
    </source>
</reference>
<feature type="compositionally biased region" description="Basic and acidic residues" evidence="1">
    <location>
        <begin position="183"/>
        <end position="195"/>
    </location>
</feature>
<feature type="region of interest" description="Disordered" evidence="1">
    <location>
        <begin position="171"/>
        <end position="195"/>
    </location>
</feature>
<dbReference type="OrthoDB" id="2568455at2759"/>
<proteinExistence type="predicted"/>
<dbReference type="EMBL" id="MU157847">
    <property type="protein sequence ID" value="KAF9529205.1"/>
    <property type="molecule type" value="Genomic_DNA"/>
</dbReference>
<keyword evidence="3" id="KW-1185">Reference proteome</keyword>
<name>A0A9P6JR52_9AGAR</name>
<protein>
    <submittedName>
        <fullName evidence="2">Uncharacterized protein</fullName>
    </submittedName>
</protein>
<feature type="compositionally biased region" description="Polar residues" evidence="1">
    <location>
        <begin position="336"/>
        <end position="346"/>
    </location>
</feature>
<feature type="compositionally biased region" description="Polar residues" evidence="1">
    <location>
        <begin position="22"/>
        <end position="35"/>
    </location>
</feature>
<feature type="region of interest" description="Disordered" evidence="1">
    <location>
        <begin position="1"/>
        <end position="99"/>
    </location>
</feature>
<gene>
    <name evidence="2" type="ORF">CPB83DRAFT_812470</name>
</gene>
<organism evidence="2 3">
    <name type="scientific">Crepidotus variabilis</name>
    <dbReference type="NCBI Taxonomy" id="179855"/>
    <lineage>
        <taxon>Eukaryota</taxon>
        <taxon>Fungi</taxon>
        <taxon>Dikarya</taxon>
        <taxon>Basidiomycota</taxon>
        <taxon>Agaricomycotina</taxon>
        <taxon>Agaricomycetes</taxon>
        <taxon>Agaricomycetidae</taxon>
        <taxon>Agaricales</taxon>
        <taxon>Agaricineae</taxon>
        <taxon>Crepidotaceae</taxon>
        <taxon>Crepidotus</taxon>
    </lineage>
</organism>
<evidence type="ECO:0000313" key="3">
    <source>
        <dbReference type="Proteomes" id="UP000807306"/>
    </source>
</evidence>
<dbReference type="Proteomes" id="UP000807306">
    <property type="component" value="Unassembled WGS sequence"/>
</dbReference>
<feature type="compositionally biased region" description="Low complexity" evidence="1">
    <location>
        <begin position="63"/>
        <end position="77"/>
    </location>
</feature>
<evidence type="ECO:0000313" key="2">
    <source>
        <dbReference type="EMBL" id="KAF9529205.1"/>
    </source>
</evidence>
<sequence>MSGPSSYRLQAPRPRRAPSPLDFNNSGRPLSVLSTKDQEIDLLYDLPTHTSISPPTSPRSPPRRMVSPTSPTFSTRTRATRNGRPTPPPSGRNRSQTPLGVAPSELEQFAENCRAWYYCQDDNAGRKMTQTLATLPPSQRAPFSRLQASIRSSYHRSVNARRHAEFQAHLSSTTPGGSLLAHARSDPRGQSAQKERYERMDRFIRTWCNAGMPGTKPFFEALWAILRLQVIPENLGGAGTNQIEWEFDDAVFKESAGKDFMLEAIDILKGVLAFEERPSKIIDTASRKDLNFPPVHTRGRSVPLPSVSKAEVAQTVQPKRPRAPSDPFLDAPSTPFGGSSSHSPNAESILASVPDPDESPPSPILPAFDVSGFLTGDEDEEEEYLRIWLSPDLANPEILQLLKLFPDFVSRRPLPRFPVSNPRTLDIEEGDDDGIEGRTIRFGTGSMWVSSKQRSDGWEGGLWQRIVMWWRRLFC</sequence>
<dbReference type="AlphaFoldDB" id="A0A9P6JR52"/>
<comment type="caution">
    <text evidence="2">The sequence shown here is derived from an EMBL/GenBank/DDBJ whole genome shotgun (WGS) entry which is preliminary data.</text>
</comment>
<accession>A0A9P6JR52</accession>
<feature type="region of interest" description="Disordered" evidence="1">
    <location>
        <begin position="292"/>
        <end position="361"/>
    </location>
</feature>